<gene>
    <name evidence="3" type="ORF">SAMN04490220_1186</name>
</gene>
<dbReference type="PANTHER" id="PTHR42305">
    <property type="entry name" value="MEMBRANE PROTEIN RV1733C-RELATED"/>
    <property type="match status" value="1"/>
</dbReference>
<organism evidence="3 4">
    <name type="scientific">Rhodococcus jostii</name>
    <dbReference type="NCBI Taxonomy" id="132919"/>
    <lineage>
        <taxon>Bacteria</taxon>
        <taxon>Bacillati</taxon>
        <taxon>Actinomycetota</taxon>
        <taxon>Actinomycetes</taxon>
        <taxon>Mycobacteriales</taxon>
        <taxon>Nocardiaceae</taxon>
        <taxon>Rhodococcus</taxon>
    </lineage>
</organism>
<evidence type="ECO:0000256" key="1">
    <source>
        <dbReference type="SAM" id="MobiDB-lite"/>
    </source>
</evidence>
<dbReference type="Proteomes" id="UP000183407">
    <property type="component" value="Unassembled WGS sequence"/>
</dbReference>
<protein>
    <recommendedName>
        <fullName evidence="5">Transmembrane protein</fullName>
    </recommendedName>
</protein>
<keyword evidence="2" id="KW-0472">Membrane</keyword>
<evidence type="ECO:0008006" key="5">
    <source>
        <dbReference type="Google" id="ProtNLM"/>
    </source>
</evidence>
<dbReference type="EMBL" id="FNTL01000004">
    <property type="protein sequence ID" value="SEC25944.1"/>
    <property type="molecule type" value="Genomic_DNA"/>
</dbReference>
<dbReference type="OrthoDB" id="4482438at2"/>
<evidence type="ECO:0000256" key="2">
    <source>
        <dbReference type="SAM" id="Phobius"/>
    </source>
</evidence>
<name>A0A1H4R2G6_RHOJO</name>
<feature type="transmembrane region" description="Helical" evidence="2">
    <location>
        <begin position="151"/>
        <end position="174"/>
    </location>
</feature>
<dbReference type="PANTHER" id="PTHR42305:SF1">
    <property type="entry name" value="MEMBRANE PROTEIN RV1733C-RELATED"/>
    <property type="match status" value="1"/>
</dbReference>
<dbReference type="AlphaFoldDB" id="A0A1H4R2G6"/>
<reference evidence="4" key="1">
    <citation type="submission" date="2016-10" db="EMBL/GenBank/DDBJ databases">
        <authorList>
            <person name="Varghese N."/>
        </authorList>
    </citation>
    <scope>NUCLEOTIDE SEQUENCE [LARGE SCALE GENOMIC DNA]</scope>
    <source>
        <strain evidence="4">DSM 44719</strain>
    </source>
</reference>
<accession>A0A1H4R2G6</accession>
<evidence type="ECO:0000313" key="4">
    <source>
        <dbReference type="Proteomes" id="UP000183407"/>
    </source>
</evidence>
<keyword evidence="2" id="KW-0812">Transmembrane</keyword>
<keyword evidence="2" id="KW-1133">Transmembrane helix</keyword>
<dbReference type="RefSeq" id="WP_073368922.1">
    <property type="nucleotide sequence ID" value="NZ_FNTL01000004.1"/>
</dbReference>
<evidence type="ECO:0000313" key="3">
    <source>
        <dbReference type="EMBL" id="SEC25944.1"/>
    </source>
</evidence>
<dbReference type="InterPro" id="IPR039708">
    <property type="entry name" value="MT1774/Rv1733c-like"/>
</dbReference>
<proteinExistence type="predicted"/>
<sequence length="202" mass="22296">MDTNQALPLRWWRMAPWSRNPLMRRCDRVDAAAALLATVFVLIMVPFAVAFGTATYTGLSEQSHADRQRSHRQAAVLVADPRPGSVADTRTSSREPQNHASAHWTAPDGTLRSGDVPTPPDAKSGDTIDVWIDSNGNLTAEPRTGQENATVAVSAALCVWAAAASGAFLLLSCIRWMNSRRRMRQWDREWNEFGRTPGWPVS</sequence>
<feature type="region of interest" description="Disordered" evidence="1">
    <location>
        <begin position="62"/>
        <end position="127"/>
    </location>
</feature>